<evidence type="ECO:0000313" key="2">
    <source>
        <dbReference type="EMBL" id="DAE02438.1"/>
    </source>
</evidence>
<dbReference type="EMBL" id="BK015346">
    <property type="protein sequence ID" value="DAE02438.1"/>
    <property type="molecule type" value="Genomic_DNA"/>
</dbReference>
<dbReference type="GO" id="GO:0043139">
    <property type="term" value="F:5'-3' DNA helicase activity"/>
    <property type="evidence" value="ECO:0007669"/>
    <property type="project" value="InterPro"/>
</dbReference>
<dbReference type="Pfam" id="PF03796">
    <property type="entry name" value="DnaB_C"/>
    <property type="match status" value="1"/>
</dbReference>
<dbReference type="InterPro" id="IPR036977">
    <property type="entry name" value="DNA_primase_Znf_CHC2"/>
</dbReference>
<dbReference type="InterPro" id="IPR027417">
    <property type="entry name" value="P-loop_NTPase"/>
</dbReference>
<dbReference type="Pfam" id="PF01807">
    <property type="entry name" value="Zn_ribbon_DnaG"/>
    <property type="match status" value="1"/>
</dbReference>
<dbReference type="InterPro" id="IPR027032">
    <property type="entry name" value="Twinkle-like"/>
</dbReference>
<dbReference type="GO" id="GO:0006260">
    <property type="term" value="P:DNA replication"/>
    <property type="evidence" value="ECO:0007669"/>
    <property type="project" value="InterPro"/>
</dbReference>
<dbReference type="SUPFAM" id="SSF56731">
    <property type="entry name" value="DNA primase core"/>
    <property type="match status" value="1"/>
</dbReference>
<dbReference type="InterPro" id="IPR034154">
    <property type="entry name" value="TOPRIM_DnaG/twinkle"/>
</dbReference>
<dbReference type="Gene3D" id="3.90.580.10">
    <property type="entry name" value="Zinc finger, CHC2-type domain"/>
    <property type="match status" value="1"/>
</dbReference>
<dbReference type="CDD" id="cd01029">
    <property type="entry name" value="TOPRIM_primases"/>
    <property type="match status" value="1"/>
</dbReference>
<dbReference type="SUPFAM" id="SSF52540">
    <property type="entry name" value="P-loop containing nucleoside triphosphate hydrolases"/>
    <property type="match status" value="1"/>
</dbReference>
<evidence type="ECO:0000259" key="1">
    <source>
        <dbReference type="PROSITE" id="PS51199"/>
    </source>
</evidence>
<dbReference type="InterPro" id="IPR007694">
    <property type="entry name" value="DNA_helicase_DnaB-like_C"/>
</dbReference>
<dbReference type="Gene3D" id="3.40.1360.10">
    <property type="match status" value="1"/>
</dbReference>
<name>A0A8S5P5T7_9CAUD</name>
<dbReference type="Gene3D" id="3.40.50.300">
    <property type="entry name" value="P-loop containing nucleotide triphosphate hydrolases"/>
    <property type="match status" value="1"/>
</dbReference>
<dbReference type="PROSITE" id="PS51199">
    <property type="entry name" value="SF4_HELICASE"/>
    <property type="match status" value="1"/>
</dbReference>
<proteinExistence type="predicted"/>
<dbReference type="GO" id="GO:0005524">
    <property type="term" value="F:ATP binding"/>
    <property type="evidence" value="ECO:0007669"/>
    <property type="project" value="InterPro"/>
</dbReference>
<dbReference type="SMART" id="SM00400">
    <property type="entry name" value="ZnF_CHCC"/>
    <property type="match status" value="1"/>
</dbReference>
<sequence length="641" mass="73972">MLIPIEKIDEAKAKYDGQAIQEIVQHFGLADTYNEREKSCSCPWHRDKTPSFIWNEKTNCFHCFSCGRNYGIIDLYLEQGMTYLEAVEKLFKQVDMEYNFNQRGAQTSPSYQYPKRETYDRTRILEYLSVRKISKATADYCDIQCGEKDSIAFPYYDSNDVLMTMKYHVGHKFNKATDHSKCWSQVGASFSPLLFNMNRVDPSKPLVITEGELDTLSVIESGYNNVVSIPNGCSNTQWVAYNWDWLEQFDKIILWFDSDEPGVKARNDVIYRLGTWRTYYIEISPEDVATNGAVLKDANEVLFFKGKERVLQYINKPLEIPVENVSDLSKAEDFDIEHAEGLYTGIKELDDQIYKLTFGTLNIITGKSGEGKSVFVNQVAICQAVQQGYDVFVFSGELPAPILRNWVETNMIGREYITMKDGHVRVFNPEQRKLMQNWYAGKVLVYDDDYNTTATALLNKMEELARKCGTKVFLIDNLMMIDLECTEEGRLQAEKEFVNKLIFFAKKYNVLVFLVAHPRKTGEIRVTKEDIAGSGNIVNLAHMVFSVHRYTAKEKEGETNTKNQYIRGKEPIPEDSCVEVLKNRITGILPLVKLYFDYPSYRFYKKPSELWFRYGWNKDTSPIRTDDPNPHNVVAEEVSPL</sequence>
<dbReference type="InterPro" id="IPR002694">
    <property type="entry name" value="Znf_CHC2"/>
</dbReference>
<reference evidence="2" key="1">
    <citation type="journal article" date="2021" name="Proc. Natl. Acad. Sci. U.S.A.">
        <title>A Catalog of Tens of Thousands of Viruses from Human Metagenomes Reveals Hidden Associations with Chronic Diseases.</title>
        <authorList>
            <person name="Tisza M.J."/>
            <person name="Buck C.B."/>
        </authorList>
    </citation>
    <scope>NUCLEOTIDE SEQUENCE</scope>
    <source>
        <strain evidence="2">CtsUY14</strain>
    </source>
</reference>
<protein>
    <submittedName>
        <fullName evidence="2">DNA directed DNA polymerase</fullName>
    </submittedName>
</protein>
<dbReference type="GO" id="GO:0008270">
    <property type="term" value="F:zinc ion binding"/>
    <property type="evidence" value="ECO:0007669"/>
    <property type="project" value="InterPro"/>
</dbReference>
<accession>A0A8S5P5T7</accession>
<dbReference type="SUPFAM" id="SSF57783">
    <property type="entry name" value="Zinc beta-ribbon"/>
    <property type="match status" value="1"/>
</dbReference>
<dbReference type="GO" id="GO:0003697">
    <property type="term" value="F:single-stranded DNA binding"/>
    <property type="evidence" value="ECO:0007669"/>
    <property type="project" value="InterPro"/>
</dbReference>
<dbReference type="GO" id="GO:0003899">
    <property type="term" value="F:DNA-directed RNA polymerase activity"/>
    <property type="evidence" value="ECO:0007669"/>
    <property type="project" value="InterPro"/>
</dbReference>
<dbReference type="Pfam" id="PF13155">
    <property type="entry name" value="Toprim_2"/>
    <property type="match status" value="1"/>
</dbReference>
<feature type="domain" description="SF4 helicase" evidence="1">
    <location>
        <begin position="335"/>
        <end position="610"/>
    </location>
</feature>
<dbReference type="PANTHER" id="PTHR12873">
    <property type="entry name" value="T7-LIKE MITOCHONDRIAL DNA HELICASE"/>
    <property type="match status" value="1"/>
</dbReference>
<organism evidence="2">
    <name type="scientific">Siphoviridae sp. ctsUY14</name>
    <dbReference type="NCBI Taxonomy" id="2825693"/>
    <lineage>
        <taxon>Viruses</taxon>
        <taxon>Duplodnaviria</taxon>
        <taxon>Heunggongvirae</taxon>
        <taxon>Uroviricota</taxon>
        <taxon>Caudoviricetes</taxon>
    </lineage>
</organism>
<dbReference type="PANTHER" id="PTHR12873:SF0">
    <property type="entry name" value="TWINKLE MTDNA HELICASE"/>
    <property type="match status" value="1"/>
</dbReference>